<sequence length="220" mass="25265">MQAATLAALDGVKLCNSARPSVEAEAFSKHILDIHDEIRRRIVISNEKYKSHVDLKRKFTEFEEGYEVMVRICPERYPKGIYKKLHSRSAGPFKILKKISSNAYILELPEDMGISNIFNIEGLTSYIQRLIDPRKNFPSTYYSLARELYDVPDHQLVSTRSGGYQKHLIHWKGHPRNNCTWITDAEFRQIDPDFYESVNNISFSNVAGQDGSESSDNDGF</sequence>
<name>A0ABD3APS5_9GENT</name>
<protein>
    <recommendedName>
        <fullName evidence="1">Tf2-1-like SH3-like domain-containing protein</fullName>
    </recommendedName>
</protein>
<accession>A0ABD3APS5</accession>
<dbReference type="Pfam" id="PF24626">
    <property type="entry name" value="SH3_Tf2-1"/>
    <property type="match status" value="1"/>
</dbReference>
<organism evidence="2 3">
    <name type="scientific">Cinchona calisaya</name>
    <dbReference type="NCBI Taxonomy" id="153742"/>
    <lineage>
        <taxon>Eukaryota</taxon>
        <taxon>Viridiplantae</taxon>
        <taxon>Streptophyta</taxon>
        <taxon>Embryophyta</taxon>
        <taxon>Tracheophyta</taxon>
        <taxon>Spermatophyta</taxon>
        <taxon>Magnoliopsida</taxon>
        <taxon>eudicotyledons</taxon>
        <taxon>Gunneridae</taxon>
        <taxon>Pentapetalae</taxon>
        <taxon>asterids</taxon>
        <taxon>lamiids</taxon>
        <taxon>Gentianales</taxon>
        <taxon>Rubiaceae</taxon>
        <taxon>Cinchonoideae</taxon>
        <taxon>Cinchoneae</taxon>
        <taxon>Cinchona</taxon>
    </lineage>
</organism>
<dbReference type="InterPro" id="IPR056924">
    <property type="entry name" value="SH3_Tf2-1"/>
</dbReference>
<proteinExistence type="predicted"/>
<evidence type="ECO:0000313" key="3">
    <source>
        <dbReference type="Proteomes" id="UP001630127"/>
    </source>
</evidence>
<dbReference type="SUPFAM" id="SSF54160">
    <property type="entry name" value="Chromo domain-like"/>
    <property type="match status" value="1"/>
</dbReference>
<dbReference type="InterPro" id="IPR016197">
    <property type="entry name" value="Chromo-like_dom_sf"/>
</dbReference>
<dbReference type="Proteomes" id="UP001630127">
    <property type="component" value="Unassembled WGS sequence"/>
</dbReference>
<keyword evidence="3" id="KW-1185">Reference proteome</keyword>
<reference evidence="2 3" key="1">
    <citation type="submission" date="2024-11" db="EMBL/GenBank/DDBJ databases">
        <title>A near-complete genome assembly of Cinchona calisaya.</title>
        <authorList>
            <person name="Lian D.C."/>
            <person name="Zhao X.W."/>
            <person name="Wei L."/>
        </authorList>
    </citation>
    <scope>NUCLEOTIDE SEQUENCE [LARGE SCALE GENOMIC DNA]</scope>
    <source>
        <tissue evidence="2">Nenye</tissue>
    </source>
</reference>
<evidence type="ECO:0000313" key="2">
    <source>
        <dbReference type="EMBL" id="KAL3533198.1"/>
    </source>
</evidence>
<comment type="caution">
    <text evidence="2">The sequence shown here is derived from an EMBL/GenBank/DDBJ whole genome shotgun (WGS) entry which is preliminary data.</text>
</comment>
<dbReference type="EMBL" id="JBJUIK010000003">
    <property type="protein sequence ID" value="KAL3533198.1"/>
    <property type="molecule type" value="Genomic_DNA"/>
</dbReference>
<dbReference type="AlphaFoldDB" id="A0ABD3APS5"/>
<evidence type="ECO:0000259" key="1">
    <source>
        <dbReference type="Pfam" id="PF24626"/>
    </source>
</evidence>
<gene>
    <name evidence="2" type="ORF">ACH5RR_006719</name>
</gene>
<feature type="domain" description="Tf2-1-like SH3-like" evidence="1">
    <location>
        <begin position="67"/>
        <end position="126"/>
    </location>
</feature>